<dbReference type="InterPro" id="IPR050481">
    <property type="entry name" value="UDP-glycosyltransf_plant"/>
</dbReference>
<dbReference type="AlphaFoldDB" id="A0AAV5FHW7"/>
<dbReference type="Pfam" id="PF00201">
    <property type="entry name" value="UDPGT"/>
    <property type="match status" value="1"/>
</dbReference>
<accession>A0AAV5FHW7</accession>
<name>A0AAV5FHW7_ELECO</name>
<reference evidence="2" key="1">
    <citation type="journal article" date="2018" name="DNA Res.">
        <title>Multiple hybrid de novo genome assembly of finger millet, an orphan allotetraploid crop.</title>
        <authorList>
            <person name="Hatakeyama M."/>
            <person name="Aluri S."/>
            <person name="Balachadran M.T."/>
            <person name="Sivarajan S.R."/>
            <person name="Patrignani A."/>
            <person name="Gruter S."/>
            <person name="Poveda L."/>
            <person name="Shimizu-Inatsugi R."/>
            <person name="Baeten J."/>
            <person name="Francoijs K.J."/>
            <person name="Nataraja K.N."/>
            <person name="Reddy Y.A.N."/>
            <person name="Phadnis S."/>
            <person name="Ravikumar R.L."/>
            <person name="Schlapbach R."/>
            <person name="Sreeman S.M."/>
            <person name="Shimizu K.K."/>
        </authorList>
    </citation>
    <scope>NUCLEOTIDE SEQUENCE</scope>
</reference>
<dbReference type="InterPro" id="IPR002213">
    <property type="entry name" value="UDP_glucos_trans"/>
</dbReference>
<organism evidence="2 3">
    <name type="scientific">Eleusine coracana subsp. coracana</name>
    <dbReference type="NCBI Taxonomy" id="191504"/>
    <lineage>
        <taxon>Eukaryota</taxon>
        <taxon>Viridiplantae</taxon>
        <taxon>Streptophyta</taxon>
        <taxon>Embryophyta</taxon>
        <taxon>Tracheophyta</taxon>
        <taxon>Spermatophyta</taxon>
        <taxon>Magnoliopsida</taxon>
        <taxon>Liliopsida</taxon>
        <taxon>Poales</taxon>
        <taxon>Poaceae</taxon>
        <taxon>PACMAD clade</taxon>
        <taxon>Chloridoideae</taxon>
        <taxon>Cynodonteae</taxon>
        <taxon>Eleusininae</taxon>
        <taxon>Eleusine</taxon>
    </lineage>
</organism>
<protein>
    <submittedName>
        <fullName evidence="2">Uncharacterized protein</fullName>
    </submittedName>
</protein>
<sequence length="134" mass="15628">MGPLISPGGRDKEEKHGCLWWLDAQPDELHEIAIGLEFSGQKFPCERTRDRWLVVSAWAPQADVLWHHVAGAFVSHCRWKWNSVCVAAELPMLCWPMYAEQRLNKVWLKDEMKRSVEIMKMSSCTDDDDALTWW</sequence>
<keyword evidence="1" id="KW-0808">Transferase</keyword>
<proteinExistence type="predicted"/>
<comment type="caution">
    <text evidence="2">The sequence shown here is derived from an EMBL/GenBank/DDBJ whole genome shotgun (WGS) entry which is preliminary data.</text>
</comment>
<dbReference type="PANTHER" id="PTHR48048:SF89">
    <property type="entry name" value="GLYCOSYLTRANSFERASE"/>
    <property type="match status" value="1"/>
</dbReference>
<dbReference type="PANTHER" id="PTHR48048">
    <property type="entry name" value="GLYCOSYLTRANSFERASE"/>
    <property type="match status" value="1"/>
</dbReference>
<evidence type="ECO:0000256" key="1">
    <source>
        <dbReference type="ARBA" id="ARBA00022679"/>
    </source>
</evidence>
<dbReference type="SUPFAM" id="SSF53756">
    <property type="entry name" value="UDP-Glycosyltransferase/glycogen phosphorylase"/>
    <property type="match status" value="1"/>
</dbReference>
<dbReference type="Proteomes" id="UP001054889">
    <property type="component" value="Unassembled WGS sequence"/>
</dbReference>
<evidence type="ECO:0000313" key="3">
    <source>
        <dbReference type="Proteomes" id="UP001054889"/>
    </source>
</evidence>
<dbReference type="Gene3D" id="3.40.50.2000">
    <property type="entry name" value="Glycogen Phosphorylase B"/>
    <property type="match status" value="1"/>
</dbReference>
<dbReference type="GO" id="GO:0035251">
    <property type="term" value="F:UDP-glucosyltransferase activity"/>
    <property type="evidence" value="ECO:0007669"/>
    <property type="project" value="InterPro"/>
</dbReference>
<reference evidence="2" key="2">
    <citation type="submission" date="2021-12" db="EMBL/GenBank/DDBJ databases">
        <title>Resequencing data analysis of finger millet.</title>
        <authorList>
            <person name="Hatakeyama M."/>
            <person name="Aluri S."/>
            <person name="Balachadran M.T."/>
            <person name="Sivarajan S.R."/>
            <person name="Poveda L."/>
            <person name="Shimizu-Inatsugi R."/>
            <person name="Schlapbach R."/>
            <person name="Sreeman S.M."/>
            <person name="Shimizu K.K."/>
        </authorList>
    </citation>
    <scope>NUCLEOTIDE SEQUENCE</scope>
</reference>
<evidence type="ECO:0000313" key="2">
    <source>
        <dbReference type="EMBL" id="GJN35349.1"/>
    </source>
</evidence>
<keyword evidence="3" id="KW-1185">Reference proteome</keyword>
<gene>
    <name evidence="2" type="primary">gb24107</name>
    <name evidence="2" type="ORF">PR202_gb24107</name>
</gene>
<dbReference type="EMBL" id="BQKI01000088">
    <property type="protein sequence ID" value="GJN35349.1"/>
    <property type="molecule type" value="Genomic_DNA"/>
</dbReference>